<keyword evidence="4" id="KW-1185">Reference proteome</keyword>
<evidence type="ECO:0000256" key="2">
    <source>
        <dbReference type="ARBA" id="ARBA00022649"/>
    </source>
</evidence>
<organism evidence="3 4">
    <name type="scientific">Ciceribacter ferrooxidans</name>
    <dbReference type="NCBI Taxonomy" id="2509717"/>
    <lineage>
        <taxon>Bacteria</taxon>
        <taxon>Pseudomonadati</taxon>
        <taxon>Pseudomonadota</taxon>
        <taxon>Alphaproteobacteria</taxon>
        <taxon>Hyphomicrobiales</taxon>
        <taxon>Rhizobiaceae</taxon>
        <taxon>Ciceribacter</taxon>
    </lineage>
</organism>
<protein>
    <submittedName>
        <fullName evidence="3">Type II toxin-antitoxin system RelE/ParE family toxin</fullName>
    </submittedName>
</protein>
<dbReference type="InterPro" id="IPR035093">
    <property type="entry name" value="RelE/ParE_toxin_dom_sf"/>
</dbReference>
<dbReference type="InterPro" id="IPR007712">
    <property type="entry name" value="RelE/ParE_toxin"/>
</dbReference>
<dbReference type="RefSeq" id="WP_129331366.1">
    <property type="nucleotide sequence ID" value="NZ_SDVB01000170.1"/>
</dbReference>
<evidence type="ECO:0000256" key="1">
    <source>
        <dbReference type="ARBA" id="ARBA00006226"/>
    </source>
</evidence>
<dbReference type="EMBL" id="SDVB01000170">
    <property type="protein sequence ID" value="RYC17790.1"/>
    <property type="molecule type" value="Genomic_DNA"/>
</dbReference>
<evidence type="ECO:0000313" key="3">
    <source>
        <dbReference type="EMBL" id="RYC17790.1"/>
    </source>
</evidence>
<gene>
    <name evidence="3" type="ORF">EUU22_07400</name>
</gene>
<dbReference type="InterPro" id="IPR051803">
    <property type="entry name" value="TA_system_RelE-like_toxin"/>
</dbReference>
<proteinExistence type="inferred from homology"/>
<accession>A0A4Q2TGF8</accession>
<sequence>MPKSREVVWSRKARQDLRSIYRHIARFSPVAANRFALDLYNKIENLARLGLTGASVKDMGGDIRVFVYRNRRFFVRVTDEAVTVLRVMHGRQDTTTEDFPESET</sequence>
<dbReference type="Pfam" id="PF05016">
    <property type="entry name" value="ParE_toxin"/>
    <property type="match status" value="1"/>
</dbReference>
<comment type="similarity">
    <text evidence="1">Belongs to the RelE toxin family.</text>
</comment>
<dbReference type="Proteomes" id="UP000291088">
    <property type="component" value="Unassembled WGS sequence"/>
</dbReference>
<dbReference type="Gene3D" id="3.30.2310.20">
    <property type="entry name" value="RelE-like"/>
    <property type="match status" value="1"/>
</dbReference>
<comment type="caution">
    <text evidence="3">The sequence shown here is derived from an EMBL/GenBank/DDBJ whole genome shotgun (WGS) entry which is preliminary data.</text>
</comment>
<dbReference type="AlphaFoldDB" id="A0A4Q2TGF8"/>
<evidence type="ECO:0000313" key="4">
    <source>
        <dbReference type="Proteomes" id="UP000291088"/>
    </source>
</evidence>
<dbReference type="OrthoDB" id="595470at2"/>
<keyword evidence="2" id="KW-1277">Toxin-antitoxin system</keyword>
<name>A0A4Q2TGF8_9HYPH</name>
<reference evidence="3 4" key="1">
    <citation type="submission" date="2019-01" db="EMBL/GenBank/DDBJ databases">
        <authorList>
            <person name="Deng T."/>
        </authorList>
    </citation>
    <scope>NUCLEOTIDE SEQUENCE [LARGE SCALE GENOMIC DNA]</scope>
    <source>
        <strain evidence="3 4">F8825</strain>
    </source>
</reference>
<dbReference type="PANTHER" id="PTHR33755">
    <property type="entry name" value="TOXIN PARE1-RELATED"/>
    <property type="match status" value="1"/>
</dbReference>